<dbReference type="InterPro" id="IPR006342">
    <property type="entry name" value="FkbM_mtfrase"/>
</dbReference>
<evidence type="ECO:0000313" key="3">
    <source>
        <dbReference type="Proteomes" id="UP001220022"/>
    </source>
</evidence>
<comment type="caution">
    <text evidence="2">The sequence shown here is derived from an EMBL/GenBank/DDBJ whole genome shotgun (WGS) entry which is preliminary data.</text>
</comment>
<dbReference type="GO" id="GO:0032259">
    <property type="term" value="P:methylation"/>
    <property type="evidence" value="ECO:0007669"/>
    <property type="project" value="UniProtKB-KW"/>
</dbReference>
<dbReference type="EMBL" id="JARHTQ010000006">
    <property type="protein sequence ID" value="MDF2256532.1"/>
    <property type="molecule type" value="Genomic_DNA"/>
</dbReference>
<dbReference type="RefSeq" id="WP_275812818.1">
    <property type="nucleotide sequence ID" value="NZ_BAAANM010000004.1"/>
</dbReference>
<proteinExistence type="predicted"/>
<dbReference type="InterPro" id="IPR052514">
    <property type="entry name" value="SAM-dependent_MTase"/>
</dbReference>
<feature type="domain" description="Methyltransferase FkbM" evidence="1">
    <location>
        <begin position="48"/>
        <end position="224"/>
    </location>
</feature>
<evidence type="ECO:0000259" key="1">
    <source>
        <dbReference type="Pfam" id="PF05050"/>
    </source>
</evidence>
<keyword evidence="2" id="KW-0808">Transferase</keyword>
<gene>
    <name evidence="2" type="ORF">P2L57_12540</name>
</gene>
<dbReference type="Proteomes" id="UP001220022">
    <property type="component" value="Unassembled WGS sequence"/>
</dbReference>
<dbReference type="NCBIfam" id="TIGR01444">
    <property type="entry name" value="fkbM_fam"/>
    <property type="match status" value="1"/>
</dbReference>
<sequence length="248" mass="27803">MGLHLIEMEEGFSCYASGEFEARFIYQEIFKDNNYDQPGLPEAPFTIDVGANIGLFSLYMKQKYPAARIIAFEPAPENYQALRQNLELHQVGDVTVYPYAVGSEAREATFTYYPAMPGNSTLHPEEKALQKRLMGERLGEEAATDLFQATTITVKVDRLSRFLAEQHPGVTSIDLLKIDVEGAELEVLRGIDDADWAKVQNVLLEVNNADGALAQVEALLREKGLTVASEPVPLMWEELELYYVTAHR</sequence>
<dbReference type="SUPFAM" id="SSF53335">
    <property type="entry name" value="S-adenosyl-L-methionine-dependent methyltransferases"/>
    <property type="match status" value="1"/>
</dbReference>
<dbReference type="GO" id="GO:0008168">
    <property type="term" value="F:methyltransferase activity"/>
    <property type="evidence" value="ECO:0007669"/>
    <property type="project" value="UniProtKB-KW"/>
</dbReference>
<reference evidence="2 3" key="1">
    <citation type="submission" date="2023-03" db="EMBL/GenBank/DDBJ databases">
        <title>Draft genome sequence of type strain Streptomyces ferralitis JCM 14344.</title>
        <authorList>
            <person name="Klaysubun C."/>
            <person name="Duangmal K."/>
        </authorList>
    </citation>
    <scope>NUCLEOTIDE SEQUENCE [LARGE SCALE GENOMIC DNA]</scope>
    <source>
        <strain evidence="2 3">JCM 14344</strain>
    </source>
</reference>
<dbReference type="Pfam" id="PF05050">
    <property type="entry name" value="Methyltransf_21"/>
    <property type="match status" value="1"/>
</dbReference>
<keyword evidence="3" id="KW-1185">Reference proteome</keyword>
<evidence type="ECO:0000313" key="2">
    <source>
        <dbReference type="EMBL" id="MDF2256532.1"/>
    </source>
</evidence>
<protein>
    <submittedName>
        <fullName evidence="2">FkbM family methyltransferase</fullName>
    </submittedName>
</protein>
<keyword evidence="2" id="KW-0489">Methyltransferase</keyword>
<name>A0ABT5YYN5_9ACTN</name>
<accession>A0ABT5YYN5</accession>
<dbReference type="InterPro" id="IPR029063">
    <property type="entry name" value="SAM-dependent_MTases_sf"/>
</dbReference>
<dbReference type="PANTHER" id="PTHR34203:SF15">
    <property type="entry name" value="SLL1173 PROTEIN"/>
    <property type="match status" value="1"/>
</dbReference>
<dbReference type="PANTHER" id="PTHR34203">
    <property type="entry name" value="METHYLTRANSFERASE, FKBM FAMILY PROTEIN"/>
    <property type="match status" value="1"/>
</dbReference>
<organism evidence="2 3">
    <name type="scientific">Streptantibioticus ferralitis</name>
    <dbReference type="NCBI Taxonomy" id="236510"/>
    <lineage>
        <taxon>Bacteria</taxon>
        <taxon>Bacillati</taxon>
        <taxon>Actinomycetota</taxon>
        <taxon>Actinomycetes</taxon>
        <taxon>Kitasatosporales</taxon>
        <taxon>Streptomycetaceae</taxon>
        <taxon>Streptantibioticus</taxon>
    </lineage>
</organism>
<dbReference type="Gene3D" id="3.40.50.150">
    <property type="entry name" value="Vaccinia Virus protein VP39"/>
    <property type="match status" value="1"/>
</dbReference>